<organism evidence="2 3">
    <name type="scientific">Aspergillus felis</name>
    <dbReference type="NCBI Taxonomy" id="1287682"/>
    <lineage>
        <taxon>Eukaryota</taxon>
        <taxon>Fungi</taxon>
        <taxon>Dikarya</taxon>
        <taxon>Ascomycota</taxon>
        <taxon>Pezizomycotina</taxon>
        <taxon>Eurotiomycetes</taxon>
        <taxon>Eurotiomycetidae</taxon>
        <taxon>Eurotiales</taxon>
        <taxon>Aspergillaceae</taxon>
        <taxon>Aspergillus</taxon>
        <taxon>Aspergillus subgen. Fumigati</taxon>
    </lineage>
</organism>
<proteinExistence type="predicted"/>
<dbReference type="AlphaFoldDB" id="A0A8H6PRC2"/>
<sequence length="119" mass="13483">MHSRPRRPMHNNNQPHTGPLLDPLGSTNRGLDRSGLEIIIAAMTHSSVRSLVILDVDLDIAILQQLYYNGHLPFMRRPPQSSAPLIINTITVRLLVLQDGVNYSQVPIVGSQRQRRFLW</sequence>
<name>A0A8H6PRC2_9EURO</name>
<evidence type="ECO:0000256" key="1">
    <source>
        <dbReference type="SAM" id="MobiDB-lite"/>
    </source>
</evidence>
<evidence type="ECO:0000313" key="2">
    <source>
        <dbReference type="EMBL" id="KAF7159473.1"/>
    </source>
</evidence>
<feature type="region of interest" description="Disordered" evidence="1">
    <location>
        <begin position="1"/>
        <end position="26"/>
    </location>
</feature>
<comment type="caution">
    <text evidence="2">The sequence shown here is derived from an EMBL/GenBank/DDBJ whole genome shotgun (WGS) entry which is preliminary data.</text>
</comment>
<accession>A0A8H6PRC2</accession>
<reference evidence="2" key="1">
    <citation type="submission" date="2020-06" db="EMBL/GenBank/DDBJ databases">
        <title>Draft genome sequences of strains closely related to Aspergillus parafelis and Aspergillus hiratsukae.</title>
        <authorList>
            <person name="Dos Santos R.A.C."/>
            <person name="Rivero-Menendez O."/>
            <person name="Steenwyk J.L."/>
            <person name="Mead M.E."/>
            <person name="Goldman G.H."/>
            <person name="Alastruey-Izquierdo A."/>
            <person name="Rokas A."/>
        </authorList>
    </citation>
    <scope>NUCLEOTIDE SEQUENCE</scope>
    <source>
        <strain evidence="2">CNM-CM5623</strain>
    </source>
</reference>
<protein>
    <submittedName>
        <fullName evidence="2">Uncharacterized protein</fullName>
    </submittedName>
</protein>
<evidence type="ECO:0000313" key="3">
    <source>
        <dbReference type="Proteomes" id="UP000654922"/>
    </source>
</evidence>
<gene>
    <name evidence="2" type="ORF">CNMCM5623_004811</name>
</gene>
<dbReference type="EMBL" id="JACBAE010001379">
    <property type="protein sequence ID" value="KAF7159473.1"/>
    <property type="molecule type" value="Genomic_DNA"/>
</dbReference>
<dbReference type="Proteomes" id="UP000654922">
    <property type="component" value="Unassembled WGS sequence"/>
</dbReference>